<dbReference type="InterPro" id="IPR040079">
    <property type="entry name" value="Glutathione_S-Trfase"/>
</dbReference>
<feature type="domain" description="GST C-terminal" evidence="2">
    <location>
        <begin position="90"/>
        <end position="217"/>
    </location>
</feature>
<reference evidence="3" key="2">
    <citation type="submission" date="2020-09" db="EMBL/GenBank/DDBJ databases">
        <authorList>
            <person name="Sun Q."/>
            <person name="Kim S."/>
        </authorList>
    </citation>
    <scope>NUCLEOTIDE SEQUENCE</scope>
    <source>
        <strain evidence="3">KCTC 32255</strain>
    </source>
</reference>
<dbReference type="PROSITE" id="PS50405">
    <property type="entry name" value="GST_CTER"/>
    <property type="match status" value="1"/>
</dbReference>
<evidence type="ECO:0000313" key="4">
    <source>
        <dbReference type="Proteomes" id="UP000648075"/>
    </source>
</evidence>
<proteinExistence type="predicted"/>
<dbReference type="EMBL" id="BMZA01000004">
    <property type="protein sequence ID" value="GGZ02169.1"/>
    <property type="molecule type" value="Genomic_DNA"/>
</dbReference>
<dbReference type="SUPFAM" id="SSF52833">
    <property type="entry name" value="Thioredoxin-like"/>
    <property type="match status" value="1"/>
</dbReference>
<comment type="caution">
    <text evidence="3">The sequence shown here is derived from an EMBL/GenBank/DDBJ whole genome shotgun (WGS) entry which is preliminary data.</text>
</comment>
<dbReference type="SFLD" id="SFLDS00019">
    <property type="entry name" value="Glutathione_Transferase_(cytos"/>
    <property type="match status" value="1"/>
</dbReference>
<organism evidence="3 4">
    <name type="scientific">Novosphingobium colocasiae</name>
    <dbReference type="NCBI Taxonomy" id="1256513"/>
    <lineage>
        <taxon>Bacteria</taxon>
        <taxon>Pseudomonadati</taxon>
        <taxon>Pseudomonadota</taxon>
        <taxon>Alphaproteobacteria</taxon>
        <taxon>Sphingomonadales</taxon>
        <taxon>Sphingomonadaceae</taxon>
        <taxon>Novosphingobium</taxon>
    </lineage>
</organism>
<name>A0A918PDP9_9SPHN</name>
<dbReference type="Gene3D" id="3.40.30.10">
    <property type="entry name" value="Glutaredoxin"/>
    <property type="match status" value="1"/>
</dbReference>
<dbReference type="PANTHER" id="PTHR44051:SF19">
    <property type="entry name" value="DISULFIDE-BOND OXIDOREDUCTASE YFCG"/>
    <property type="match status" value="1"/>
</dbReference>
<gene>
    <name evidence="3" type="ORF">GCM10011614_16450</name>
</gene>
<evidence type="ECO:0000313" key="3">
    <source>
        <dbReference type="EMBL" id="GGZ02169.1"/>
    </source>
</evidence>
<dbReference type="SFLD" id="SFLDG01151">
    <property type="entry name" value="Main.2:_Nu-like"/>
    <property type="match status" value="1"/>
</dbReference>
<sequence>MITLYYCPSPNVHKICIALEEMELPYALKPIDLSKNEHRDTSLLSGSSAGRLPVLADDEPADGGEPLVTFESGAILQYLGEKTGRFLPADLRGRQRVVEWLFWQMGGLGPIGGQHWHFRALADHFKNGADTTYSENRYRNMWRSMLTRMDGRLAEAEYLGGDYSIADMACFPWIEYMDPRTEYPGEFANVERWTTAVAARPAVQEGYRKAYAVDTGYERNEKGAAFYPMDGIGKYVVIV</sequence>
<accession>A0A918PDP9</accession>
<evidence type="ECO:0000259" key="2">
    <source>
        <dbReference type="PROSITE" id="PS50405"/>
    </source>
</evidence>
<keyword evidence="4" id="KW-1185">Reference proteome</keyword>
<dbReference type="SUPFAM" id="SSF47616">
    <property type="entry name" value="GST C-terminal domain-like"/>
    <property type="match status" value="1"/>
</dbReference>
<dbReference type="PANTHER" id="PTHR44051">
    <property type="entry name" value="GLUTATHIONE S-TRANSFERASE-RELATED"/>
    <property type="match status" value="1"/>
</dbReference>
<dbReference type="InterPro" id="IPR010987">
    <property type="entry name" value="Glutathione-S-Trfase_C-like"/>
</dbReference>
<dbReference type="AlphaFoldDB" id="A0A918PDP9"/>
<dbReference type="Gene3D" id="1.20.1050.10">
    <property type="match status" value="1"/>
</dbReference>
<dbReference type="InterPro" id="IPR004045">
    <property type="entry name" value="Glutathione_S-Trfase_N"/>
</dbReference>
<feature type="domain" description="GST N-terminal" evidence="1">
    <location>
        <begin position="1"/>
        <end position="87"/>
    </location>
</feature>
<dbReference type="RefSeq" id="WP_189620699.1">
    <property type="nucleotide sequence ID" value="NZ_BMZA01000004.1"/>
</dbReference>
<dbReference type="Pfam" id="PF02798">
    <property type="entry name" value="GST_N"/>
    <property type="match status" value="1"/>
</dbReference>
<protein>
    <submittedName>
        <fullName evidence="3">Thiol:disulfide oxidoreductase</fullName>
    </submittedName>
</protein>
<dbReference type="InterPro" id="IPR036249">
    <property type="entry name" value="Thioredoxin-like_sf"/>
</dbReference>
<dbReference type="PROSITE" id="PS50404">
    <property type="entry name" value="GST_NTER"/>
    <property type="match status" value="1"/>
</dbReference>
<reference evidence="3" key="1">
    <citation type="journal article" date="2014" name="Int. J. Syst. Evol. Microbiol.">
        <title>Complete genome sequence of Corynebacterium casei LMG S-19264T (=DSM 44701T), isolated from a smear-ripened cheese.</title>
        <authorList>
            <consortium name="US DOE Joint Genome Institute (JGI-PGF)"/>
            <person name="Walter F."/>
            <person name="Albersmeier A."/>
            <person name="Kalinowski J."/>
            <person name="Ruckert C."/>
        </authorList>
    </citation>
    <scope>NUCLEOTIDE SEQUENCE</scope>
    <source>
        <strain evidence="3">KCTC 32255</strain>
    </source>
</reference>
<evidence type="ECO:0000259" key="1">
    <source>
        <dbReference type="PROSITE" id="PS50404"/>
    </source>
</evidence>
<dbReference type="SFLD" id="SFLDG00358">
    <property type="entry name" value="Main_(cytGST)"/>
    <property type="match status" value="1"/>
</dbReference>
<dbReference type="Pfam" id="PF13410">
    <property type="entry name" value="GST_C_2"/>
    <property type="match status" value="1"/>
</dbReference>
<dbReference type="InterPro" id="IPR036282">
    <property type="entry name" value="Glutathione-S-Trfase_C_sf"/>
</dbReference>
<dbReference type="Proteomes" id="UP000648075">
    <property type="component" value="Unassembled WGS sequence"/>
</dbReference>
<dbReference type="CDD" id="cd03048">
    <property type="entry name" value="GST_N_Ure2p_like"/>
    <property type="match status" value="1"/>
</dbReference>